<name>A0A6J6VFJ9_9ZZZZ</name>
<accession>A0A6J6VFJ9</accession>
<dbReference type="Pfam" id="PF12697">
    <property type="entry name" value="Abhydrolase_6"/>
    <property type="match status" value="1"/>
</dbReference>
<dbReference type="PANTHER" id="PTHR43194:SF2">
    <property type="entry name" value="PEROXISOMAL MEMBRANE PROTEIN LPX1"/>
    <property type="match status" value="1"/>
</dbReference>
<sequence>MPSQSKVASTDNVDIAVYDYEPSSTWPTVLLSHATGFHGRCFEPIAQQLAPTNHCIAFDYRGHGDSVISDDWQVRWNAYGDDALAVARVAAARGPVVAAGHSMGGAALVMAAIREPQLFRALVLFEPIIFPDTARNSGKGPSPLVEGARRRRATFPSLDAAYENYASKPPLNIFQPDSLRAYVDFGFNVQPDGSATLKCAPEHEARTFETGGIHETWEDLGKLQVPSWFVSGALIEHSPSSFTEMISNCVDGSTYVQWNDLGHFGPMQNSKRFADLIRLVSANVQ</sequence>
<dbReference type="InterPro" id="IPR029058">
    <property type="entry name" value="AB_hydrolase_fold"/>
</dbReference>
<feature type="domain" description="AB hydrolase-1" evidence="1">
    <location>
        <begin position="29"/>
        <end position="275"/>
    </location>
</feature>
<protein>
    <submittedName>
        <fullName evidence="2">Unannotated protein</fullName>
    </submittedName>
</protein>
<dbReference type="SUPFAM" id="SSF53474">
    <property type="entry name" value="alpha/beta-Hydrolases"/>
    <property type="match status" value="1"/>
</dbReference>
<dbReference type="InterPro" id="IPR000073">
    <property type="entry name" value="AB_hydrolase_1"/>
</dbReference>
<dbReference type="AlphaFoldDB" id="A0A6J6VFJ9"/>
<dbReference type="Gene3D" id="3.40.50.1820">
    <property type="entry name" value="alpha/beta hydrolase"/>
    <property type="match status" value="1"/>
</dbReference>
<reference evidence="2" key="1">
    <citation type="submission" date="2020-05" db="EMBL/GenBank/DDBJ databases">
        <authorList>
            <person name="Chiriac C."/>
            <person name="Salcher M."/>
            <person name="Ghai R."/>
            <person name="Kavagutti S V."/>
        </authorList>
    </citation>
    <scope>NUCLEOTIDE SEQUENCE</scope>
</reference>
<gene>
    <name evidence="2" type="ORF">UFOPK2872_01108</name>
</gene>
<dbReference type="EMBL" id="CAEZZM010000160">
    <property type="protein sequence ID" value="CAB4770099.1"/>
    <property type="molecule type" value="Genomic_DNA"/>
</dbReference>
<organism evidence="2">
    <name type="scientific">freshwater metagenome</name>
    <dbReference type="NCBI Taxonomy" id="449393"/>
    <lineage>
        <taxon>unclassified sequences</taxon>
        <taxon>metagenomes</taxon>
        <taxon>ecological metagenomes</taxon>
    </lineage>
</organism>
<dbReference type="InterPro" id="IPR050228">
    <property type="entry name" value="Carboxylesterase_BioH"/>
</dbReference>
<evidence type="ECO:0000313" key="2">
    <source>
        <dbReference type="EMBL" id="CAB4770099.1"/>
    </source>
</evidence>
<dbReference type="PANTHER" id="PTHR43194">
    <property type="entry name" value="HYDROLASE ALPHA/BETA FOLD FAMILY"/>
    <property type="match status" value="1"/>
</dbReference>
<evidence type="ECO:0000259" key="1">
    <source>
        <dbReference type="Pfam" id="PF12697"/>
    </source>
</evidence>
<proteinExistence type="predicted"/>